<dbReference type="PANTHER" id="PTHR31087:SF60">
    <property type="entry name" value="PROTEIN LURP-ONE-RELATED 5"/>
    <property type="match status" value="1"/>
</dbReference>
<proteinExistence type="inferred from homology"/>
<dbReference type="Gene3D" id="2.40.160.200">
    <property type="entry name" value="LURP1-related"/>
    <property type="match status" value="1"/>
</dbReference>
<gene>
    <name evidence="2" type="ORF">LITE_LOCUS23390</name>
</gene>
<name>A0AAV0LEQ0_9ROSI</name>
<accession>A0AAV0LEQ0</accession>
<dbReference type="SUPFAM" id="SSF54518">
    <property type="entry name" value="Tubby C-terminal domain-like"/>
    <property type="match status" value="1"/>
</dbReference>
<dbReference type="PANTHER" id="PTHR31087">
    <property type="match status" value="1"/>
</dbReference>
<dbReference type="Proteomes" id="UP001154282">
    <property type="component" value="Unassembled WGS sequence"/>
</dbReference>
<keyword evidence="3" id="KW-1185">Reference proteome</keyword>
<protein>
    <submittedName>
        <fullName evidence="2">Uncharacterized protein</fullName>
    </submittedName>
</protein>
<dbReference type="InterPro" id="IPR025659">
    <property type="entry name" value="Tubby-like_C"/>
</dbReference>
<sequence>MKEINRGIADNGGFVNQEEKNFTIFETSLLYANDGFTVYDCSNGELVLRVDSCELDARDRDELVLMGPHDRCLITFRKKVYENPREEYEIEGSCWSRSCTVIDAARRAVVRRSGRRLTRRRTWCWGRTCYR</sequence>
<evidence type="ECO:0000313" key="2">
    <source>
        <dbReference type="EMBL" id="CAI0432289.1"/>
    </source>
</evidence>
<comment type="similarity">
    <text evidence="1">Belongs to the LOR family.</text>
</comment>
<organism evidence="2 3">
    <name type="scientific">Linum tenue</name>
    <dbReference type="NCBI Taxonomy" id="586396"/>
    <lineage>
        <taxon>Eukaryota</taxon>
        <taxon>Viridiplantae</taxon>
        <taxon>Streptophyta</taxon>
        <taxon>Embryophyta</taxon>
        <taxon>Tracheophyta</taxon>
        <taxon>Spermatophyta</taxon>
        <taxon>Magnoliopsida</taxon>
        <taxon>eudicotyledons</taxon>
        <taxon>Gunneridae</taxon>
        <taxon>Pentapetalae</taxon>
        <taxon>rosids</taxon>
        <taxon>fabids</taxon>
        <taxon>Malpighiales</taxon>
        <taxon>Linaceae</taxon>
        <taxon>Linum</taxon>
    </lineage>
</organism>
<comment type="caution">
    <text evidence="2">The sequence shown here is derived from an EMBL/GenBank/DDBJ whole genome shotgun (WGS) entry which is preliminary data.</text>
</comment>
<dbReference type="AlphaFoldDB" id="A0AAV0LEQ0"/>
<evidence type="ECO:0000256" key="1">
    <source>
        <dbReference type="ARBA" id="ARBA00005437"/>
    </source>
</evidence>
<dbReference type="EMBL" id="CAMGYJ010000006">
    <property type="protein sequence ID" value="CAI0432289.1"/>
    <property type="molecule type" value="Genomic_DNA"/>
</dbReference>
<reference evidence="2" key="1">
    <citation type="submission" date="2022-08" db="EMBL/GenBank/DDBJ databases">
        <authorList>
            <person name="Gutierrez-Valencia J."/>
        </authorList>
    </citation>
    <scope>NUCLEOTIDE SEQUENCE</scope>
</reference>
<dbReference type="InterPro" id="IPR038595">
    <property type="entry name" value="LOR_sf"/>
</dbReference>
<dbReference type="Pfam" id="PF04525">
    <property type="entry name" value="LOR"/>
    <property type="match status" value="1"/>
</dbReference>
<evidence type="ECO:0000313" key="3">
    <source>
        <dbReference type="Proteomes" id="UP001154282"/>
    </source>
</evidence>
<dbReference type="InterPro" id="IPR007612">
    <property type="entry name" value="LOR"/>
</dbReference>